<evidence type="ECO:0000259" key="6">
    <source>
        <dbReference type="Pfam" id="PF08479"/>
    </source>
</evidence>
<keyword evidence="8" id="KW-1185">Reference proteome</keyword>
<feature type="region of interest" description="Disordered" evidence="4">
    <location>
        <begin position="151"/>
        <end position="196"/>
    </location>
</feature>
<proteinExistence type="predicted"/>
<evidence type="ECO:0000256" key="3">
    <source>
        <dbReference type="ARBA" id="ARBA00023237"/>
    </source>
</evidence>
<dbReference type="Pfam" id="PF08479">
    <property type="entry name" value="POTRA_2"/>
    <property type="match status" value="1"/>
</dbReference>
<dbReference type="PANTHER" id="PTHR34597">
    <property type="entry name" value="SLR1661 PROTEIN"/>
    <property type="match status" value="1"/>
</dbReference>
<reference evidence="8" key="1">
    <citation type="journal article" date="2021" name="Science">
        <title>Hunting the eagle killer: A cyanobacterial neurotoxin causes vacuolar myelinopathy.</title>
        <authorList>
            <person name="Breinlinger S."/>
            <person name="Phillips T.J."/>
            <person name="Haram B.N."/>
            <person name="Mares J."/>
            <person name="Martinez Yerena J.A."/>
            <person name="Hrouzek P."/>
            <person name="Sobotka R."/>
            <person name="Henderson W.M."/>
            <person name="Schmieder P."/>
            <person name="Williams S.M."/>
            <person name="Lauderdale J.D."/>
            <person name="Wilde H.D."/>
            <person name="Gerrin W."/>
            <person name="Kust A."/>
            <person name="Washington J.W."/>
            <person name="Wagner C."/>
            <person name="Geier B."/>
            <person name="Liebeke M."/>
            <person name="Enke H."/>
            <person name="Niedermeyer T.H.J."/>
            <person name="Wilde S.B."/>
        </authorList>
    </citation>
    <scope>NUCLEOTIDE SEQUENCE [LARGE SCALE GENOMIC DNA]</scope>
    <source>
        <strain evidence="8">Thurmond2011</strain>
    </source>
</reference>
<feature type="compositionally biased region" description="Pro residues" evidence="4">
    <location>
        <begin position="162"/>
        <end position="179"/>
    </location>
</feature>
<dbReference type="AlphaFoldDB" id="A0AAP5I917"/>
<comment type="caution">
    <text evidence="7">The sequence shown here is derived from an EMBL/GenBank/DDBJ whole genome shotgun (WGS) entry which is preliminary data.</text>
</comment>
<gene>
    <name evidence="7" type="ORF">G7B40_021145</name>
</gene>
<keyword evidence="1" id="KW-0472">Membrane</keyword>
<feature type="compositionally biased region" description="Polar residues" evidence="4">
    <location>
        <begin position="151"/>
        <end position="161"/>
    </location>
</feature>
<dbReference type="Proteomes" id="UP000667802">
    <property type="component" value="Unassembled WGS sequence"/>
</dbReference>
<evidence type="ECO:0000313" key="8">
    <source>
        <dbReference type="Proteomes" id="UP000667802"/>
    </source>
</evidence>
<keyword evidence="3" id="KW-0998">Cell outer membrane</keyword>
<dbReference type="PANTHER" id="PTHR34597:SF1">
    <property type="entry name" value="HEME_HEMOPEXIN TRANSPORTER PROTEIN HUXB"/>
    <property type="match status" value="1"/>
</dbReference>
<sequence>MLGKLHQKSGIVYKNWYCLSLVVLPIATTDKPLLAEVTHIIQKTHLQNDSCSDKAECSPNETSFTGNHDKGNIPCSLFQARSQEAERCVDELDRKCLTPIRLARKGYSPPIDLSSVTQNKICYEMHKPRNGTSLFESHVFNPSIAQSLSTKNFNSQNTQPPSTEPLPEPVSPSHLPPPEDLLKFPPTSPLTPEQIPSGVVPETITVQKFQVIGSTIFSAKDFESVTQSYTKRPITLAELFQVSREITNLYVKKGYITSGAFLPLQKLHEGVVTIRVVEGKLEDVKVTGTRRLNSGYVRSRLATAIGKPVNRDRLLHALQLLQINPLIQNLSAELSVGSRPGVSLLEVKVKEAKTFTTSIILDNARSPSVGSFRRQVAVNEANLLGFGDSISAVYTNTDGSNTLDLNYTIPINSNNGTLAFNFGTSDNNVIERPFSALDIQSNSRYYELTLRQPIIQTPDKVLALGFTATRRESEASFFNGEIPFPEIGADAQGKTRITSVRFFQDWTLRNSQQVFALRSQFSFGLDALDSTINAKPPDSRFFAWRGQAQWLRLLAPDTVLLLRGNIQVADRPLVPFEQFSLGGIDSVRGYRQDALLTDNGFFASAEVRVPIIRFSQSNSLLQITPFVDFGTTWNVSDTPNSSLNRRFPNTLASVGFGLRLQLQDRLTARLDWGIPLIFFPGEKNTWQENGLYFSIIGNAF</sequence>
<dbReference type="InterPro" id="IPR005565">
    <property type="entry name" value="Hemolysn_activator_HlyB_C"/>
</dbReference>
<accession>A0AAP5I917</accession>
<evidence type="ECO:0000256" key="1">
    <source>
        <dbReference type="ARBA" id="ARBA00022452"/>
    </source>
</evidence>
<dbReference type="GO" id="GO:0098046">
    <property type="term" value="C:type V protein secretion system complex"/>
    <property type="evidence" value="ECO:0007669"/>
    <property type="project" value="TreeGrafter"/>
</dbReference>
<dbReference type="Gene3D" id="2.40.160.50">
    <property type="entry name" value="membrane protein fhac: a member of the omp85/tpsb transporter family"/>
    <property type="match status" value="1"/>
</dbReference>
<organism evidence="7 8">
    <name type="scientific">Aetokthonos hydrillicola Thurmond2011</name>
    <dbReference type="NCBI Taxonomy" id="2712845"/>
    <lineage>
        <taxon>Bacteria</taxon>
        <taxon>Bacillati</taxon>
        <taxon>Cyanobacteriota</taxon>
        <taxon>Cyanophyceae</taxon>
        <taxon>Nostocales</taxon>
        <taxon>Hapalosiphonaceae</taxon>
        <taxon>Aetokthonos</taxon>
    </lineage>
</organism>
<keyword evidence="2" id="KW-0812">Transmembrane</keyword>
<protein>
    <submittedName>
        <fullName evidence="7">ShlB/FhaC/HecB family hemolysin secretion/activation protein</fullName>
    </submittedName>
</protein>
<dbReference type="Pfam" id="PF03865">
    <property type="entry name" value="ShlB"/>
    <property type="match status" value="1"/>
</dbReference>
<dbReference type="GO" id="GO:0008320">
    <property type="term" value="F:protein transmembrane transporter activity"/>
    <property type="evidence" value="ECO:0007669"/>
    <property type="project" value="TreeGrafter"/>
</dbReference>
<dbReference type="InterPro" id="IPR013686">
    <property type="entry name" value="Polypept-transport_assoc_ShlB"/>
</dbReference>
<name>A0AAP5I917_9CYAN</name>
<dbReference type="EMBL" id="JAALHA020000010">
    <property type="protein sequence ID" value="MDR9897055.1"/>
    <property type="molecule type" value="Genomic_DNA"/>
</dbReference>
<dbReference type="Gene3D" id="3.10.20.310">
    <property type="entry name" value="membrane protein fhac"/>
    <property type="match status" value="1"/>
</dbReference>
<evidence type="ECO:0000259" key="5">
    <source>
        <dbReference type="Pfam" id="PF03865"/>
    </source>
</evidence>
<feature type="domain" description="Polypeptide-transport-associated ShlB-type" evidence="6">
    <location>
        <begin position="205"/>
        <end position="279"/>
    </location>
</feature>
<dbReference type="InterPro" id="IPR051544">
    <property type="entry name" value="TPS_OM_transporter"/>
</dbReference>
<evidence type="ECO:0000256" key="4">
    <source>
        <dbReference type="SAM" id="MobiDB-lite"/>
    </source>
</evidence>
<evidence type="ECO:0000313" key="7">
    <source>
        <dbReference type="EMBL" id="MDR9897055.1"/>
    </source>
</evidence>
<feature type="domain" description="Haemolysin activator HlyB C-terminal" evidence="5">
    <location>
        <begin position="341"/>
        <end position="659"/>
    </location>
</feature>
<dbReference type="GO" id="GO:0046819">
    <property type="term" value="P:protein secretion by the type V secretion system"/>
    <property type="evidence" value="ECO:0007669"/>
    <property type="project" value="TreeGrafter"/>
</dbReference>
<keyword evidence="1" id="KW-1134">Transmembrane beta strand</keyword>
<evidence type="ECO:0000256" key="2">
    <source>
        <dbReference type="ARBA" id="ARBA00022692"/>
    </source>
</evidence>